<gene>
    <name evidence="2" type="ORF">CSUB01_10861</name>
</gene>
<comment type="caution">
    <text evidence="2">The sequence shown here is derived from an EMBL/GenBank/DDBJ whole genome shotgun (WGS) entry which is preliminary data.</text>
</comment>
<keyword evidence="3" id="KW-1185">Reference proteome</keyword>
<protein>
    <submittedName>
        <fullName evidence="2">Uncharacterized protein</fullName>
    </submittedName>
</protein>
<evidence type="ECO:0000313" key="3">
    <source>
        <dbReference type="Proteomes" id="UP000027238"/>
    </source>
</evidence>
<reference evidence="3" key="1">
    <citation type="journal article" date="2014" name="Genome Announc.">
        <title>Draft genome sequence of Colletotrichum sublineola, a destructive pathogen of cultivated sorghum.</title>
        <authorList>
            <person name="Baroncelli R."/>
            <person name="Sanz-Martin J.M."/>
            <person name="Rech G.E."/>
            <person name="Sukno S.A."/>
            <person name="Thon M.R."/>
        </authorList>
    </citation>
    <scope>NUCLEOTIDE SEQUENCE [LARGE SCALE GENOMIC DNA]</scope>
    <source>
        <strain evidence="3">TX430BB</strain>
    </source>
</reference>
<evidence type="ECO:0000313" key="2">
    <source>
        <dbReference type="EMBL" id="KDN59771.1"/>
    </source>
</evidence>
<dbReference type="HOGENOM" id="CLU_1618909_0_0_1"/>
<accession>A0A066X210</accession>
<dbReference type="Proteomes" id="UP000027238">
    <property type="component" value="Unassembled WGS sequence"/>
</dbReference>
<name>A0A066X210_COLSU</name>
<sequence length="164" mass="17249">MDQHLQEPRCPEGGDPADRLSYVFRGVSMGHLIYTCGELADTALNLKDMETRLPLYATVLCGLLSAGGVSAGRVPAPAASSSSAADVMLPHLLSEEKEARRGAVGQLLARVELLGKEQEEAERRARVAVEEASDEASGALSGVACFPGLADPAWLLALFSDQGV</sequence>
<keyword evidence="1" id="KW-0175">Coiled coil</keyword>
<evidence type="ECO:0000256" key="1">
    <source>
        <dbReference type="SAM" id="Coils"/>
    </source>
</evidence>
<dbReference type="EMBL" id="JMSE01001605">
    <property type="protein sequence ID" value="KDN59771.1"/>
    <property type="molecule type" value="Genomic_DNA"/>
</dbReference>
<organism evidence="2 3">
    <name type="scientific">Colletotrichum sublineola</name>
    <name type="common">Sorghum anthracnose fungus</name>
    <dbReference type="NCBI Taxonomy" id="1173701"/>
    <lineage>
        <taxon>Eukaryota</taxon>
        <taxon>Fungi</taxon>
        <taxon>Dikarya</taxon>
        <taxon>Ascomycota</taxon>
        <taxon>Pezizomycotina</taxon>
        <taxon>Sordariomycetes</taxon>
        <taxon>Hypocreomycetidae</taxon>
        <taxon>Glomerellales</taxon>
        <taxon>Glomerellaceae</taxon>
        <taxon>Colletotrichum</taxon>
        <taxon>Colletotrichum graminicola species complex</taxon>
    </lineage>
</organism>
<proteinExistence type="predicted"/>
<dbReference type="AlphaFoldDB" id="A0A066X210"/>
<feature type="coiled-coil region" evidence="1">
    <location>
        <begin position="104"/>
        <end position="131"/>
    </location>
</feature>